<gene>
    <name evidence="2" type="ORF">ORJ04_20830</name>
</gene>
<comment type="caution">
    <text evidence="2">The sequence shown here is derived from an EMBL/GenBank/DDBJ whole genome shotgun (WGS) entry which is preliminary data.</text>
</comment>
<dbReference type="Pfam" id="PF07603">
    <property type="entry name" value="Lcl_C"/>
    <property type="match status" value="1"/>
</dbReference>
<protein>
    <submittedName>
        <fullName evidence="2">DUF1566 domain-containing protein</fullName>
    </submittedName>
</protein>
<keyword evidence="3" id="KW-1185">Reference proteome</keyword>
<dbReference type="Proteomes" id="UP001231109">
    <property type="component" value="Unassembled WGS sequence"/>
</dbReference>
<proteinExistence type="predicted"/>
<organism evidence="2 3">
    <name type="scientific">Rheinheimera baltica</name>
    <dbReference type="NCBI Taxonomy" id="67576"/>
    <lineage>
        <taxon>Bacteria</taxon>
        <taxon>Pseudomonadati</taxon>
        <taxon>Pseudomonadota</taxon>
        <taxon>Gammaproteobacteria</taxon>
        <taxon>Chromatiales</taxon>
        <taxon>Chromatiaceae</taxon>
        <taxon>Rheinheimera</taxon>
    </lineage>
</organism>
<accession>A0ABT9I4R8</accession>
<name>A0ABT9I4R8_9GAMM</name>
<reference evidence="2 3" key="1">
    <citation type="submission" date="2022-11" db="EMBL/GenBank/DDBJ databases">
        <title>Viruses from the air-sea interface of a natural surface slick.</title>
        <authorList>
            <person name="Rahlff J."/>
            <person name="Holmfeldt K."/>
        </authorList>
    </citation>
    <scope>NUCLEOTIDE SEQUENCE [LARGE SCALE GENOMIC DNA]</scope>
    <source>
        <strain evidence="2 3">SMS4</strain>
    </source>
</reference>
<sequence length="1116" mass="119738">MFSFNRHVLMADDAEPVLVGSVYPRLMLTLLNLYEQLPTELKNPHQFNVQHLALVELLWRISQHAPSQQALNSGLFAEYPPTLVQQVNAFVALHGSAALSSPLALVIAEQGLVDVFNYTERLIALETGYQIVLGTINPNFDPAIADALASLAIELSGFVSNSLTISTQFFANYDPLSAADITDWLIFTANNADTIADYGFKKTKLFGYLQQVAVKEGLSGQAGLTFANEALSKITSIFSAAVSTASLLNEFNGQWRDLFVQANMITLFNLHDWNSPFRIVYNNTTGPVPYQRLLDGQASIMAELGQDFLLQYYDNLLLFATPDWAGFRKEFVQDLAGAFATALKTKMLSLKLLPFAFGDSAVAFGSIAGSYLNRWSDTAEVQAIADEHLHFLTRANKLAQTSSHWGEVLLAAKEYRPMEITVQVSGNGRIYSDLLNFECRSSCVIQASQGEVITLYAQADGEQYFSGWQYACSGTSAQCGVHVKDGARVAAMFAGGQASAIIERRYLPIENGQVIRDMLTGLDWQRCAIGQVWSGSSCGGSAQAATWQEAAAYTATGGFALPSIQQLRTLVYCSDTANYDSNGNNSPCGEGAATPTIQLAAFNNAPGQHFWSSSAANTDTGRFVSFGNGSVSAEAKTIPNLSRLVRVGQPGIGQLTGDLTIVGDVVLNGNADLNGFMLTITGNLIHSGGTLKVNGGRLVVQGDYRVQQPPAEAGGAYGNSNGLLQMTDANDYVLVQGDFVMQSAVNHSGSLSAGVLEVRGHFTQVGGSSYSANNFRASGTHRVVLSGQGQQVQFASTSSQFAELELAPGSGSSVVFVTPPKISVGFVTHGQTLLPFSSGFNWTLAAAQRIAGDLQLTAGELNLAGQTLTVEGNLIHSGGLLKVNGGSLVVQGDYRVQQPPAEAGGAYGNSNGLLQMTDADDYVLVQGDFVMQSGYSHNGYLTAGVLEVRGHFTQIGTGIYNKLNFASTGSHVVILSGTTQQIVMFESSSSGFNTLMHANSNIVFQGAVRIRHPEQFQLNVVLSGKRRNQIASIDEKLLCGSQCSAFYPRGEVVILSAAMVAGDIFNGWPEPCILVEEHCQITIDSPIALELSFAREPVKNRRKSKLMLMIISGQAR</sequence>
<feature type="domain" description="Lcl C-terminal" evidence="1">
    <location>
        <begin position="514"/>
        <end position="646"/>
    </location>
</feature>
<dbReference type="InterPro" id="IPR011460">
    <property type="entry name" value="Lcl_C"/>
</dbReference>
<evidence type="ECO:0000259" key="1">
    <source>
        <dbReference type="Pfam" id="PF07603"/>
    </source>
</evidence>
<dbReference type="EMBL" id="JAPJDZ010000150">
    <property type="protein sequence ID" value="MDP5138398.1"/>
    <property type="molecule type" value="Genomic_DNA"/>
</dbReference>
<evidence type="ECO:0000313" key="2">
    <source>
        <dbReference type="EMBL" id="MDP5138398.1"/>
    </source>
</evidence>
<dbReference type="RefSeq" id="WP_305977533.1">
    <property type="nucleotide sequence ID" value="NZ_JAPJDZ010000150.1"/>
</dbReference>
<evidence type="ECO:0000313" key="3">
    <source>
        <dbReference type="Proteomes" id="UP001231109"/>
    </source>
</evidence>